<dbReference type="Proteomes" id="UP001157910">
    <property type="component" value="Unassembled WGS sequence"/>
</dbReference>
<evidence type="ECO:0000256" key="1">
    <source>
        <dbReference type="SAM" id="Phobius"/>
    </source>
</evidence>
<protein>
    <submittedName>
        <fullName evidence="2">Uncharacterized protein</fullName>
    </submittedName>
</protein>
<dbReference type="EMBL" id="FXUI01000007">
    <property type="protein sequence ID" value="SMP74859.1"/>
    <property type="molecule type" value="Genomic_DNA"/>
</dbReference>
<sequence>MAVIGCLLLIVLPLLGLILGGLLWGTEGMRWGAGIGFVLALAVLGGSTYALVRATRRK</sequence>
<keyword evidence="1" id="KW-1133">Transmembrane helix</keyword>
<feature type="transmembrane region" description="Helical" evidence="1">
    <location>
        <begin position="30"/>
        <end position="52"/>
    </location>
</feature>
<gene>
    <name evidence="2" type="ORF">SAMN06296065_107185</name>
</gene>
<accession>A0ABY1QPB3</accession>
<organism evidence="2 3">
    <name type="scientific">Novosphingobium panipatense</name>
    <dbReference type="NCBI Taxonomy" id="428991"/>
    <lineage>
        <taxon>Bacteria</taxon>
        <taxon>Pseudomonadati</taxon>
        <taxon>Pseudomonadota</taxon>
        <taxon>Alphaproteobacteria</taxon>
        <taxon>Sphingomonadales</taxon>
        <taxon>Sphingomonadaceae</taxon>
        <taxon>Novosphingobium</taxon>
    </lineage>
</organism>
<evidence type="ECO:0000313" key="3">
    <source>
        <dbReference type="Proteomes" id="UP001157910"/>
    </source>
</evidence>
<keyword evidence="3" id="KW-1185">Reference proteome</keyword>
<keyword evidence="1" id="KW-0812">Transmembrane</keyword>
<reference evidence="2 3" key="1">
    <citation type="submission" date="2017-05" db="EMBL/GenBank/DDBJ databases">
        <authorList>
            <person name="Varghese N."/>
            <person name="Submissions S."/>
        </authorList>
    </citation>
    <scope>NUCLEOTIDE SEQUENCE [LARGE SCALE GENOMIC DNA]</scope>
    <source>
        <strain evidence="2 3">SM16</strain>
    </source>
</reference>
<proteinExistence type="predicted"/>
<comment type="caution">
    <text evidence="2">The sequence shown here is derived from an EMBL/GenBank/DDBJ whole genome shotgun (WGS) entry which is preliminary data.</text>
</comment>
<dbReference type="RefSeq" id="WP_283406564.1">
    <property type="nucleotide sequence ID" value="NZ_FXUI01000007.1"/>
</dbReference>
<name>A0ABY1QPB3_9SPHN</name>
<evidence type="ECO:0000313" key="2">
    <source>
        <dbReference type="EMBL" id="SMP74859.1"/>
    </source>
</evidence>
<keyword evidence="1" id="KW-0472">Membrane</keyword>